<protein>
    <recommendedName>
        <fullName evidence="4">Iron-containing redox enzyme</fullName>
    </recommendedName>
</protein>
<dbReference type="SMART" id="SM01236">
    <property type="entry name" value="Haem_oxygenase_2"/>
    <property type="match status" value="1"/>
</dbReference>
<dbReference type="HOGENOM" id="CLU_052813_0_0_11"/>
<dbReference type="Pfam" id="PF14518">
    <property type="entry name" value="Haem_oxygenas_2"/>
    <property type="match status" value="1"/>
</dbReference>
<evidence type="ECO:0000313" key="2">
    <source>
        <dbReference type="EMBL" id="ACU96198.1"/>
    </source>
</evidence>
<accession>C7MZT0</accession>
<name>C7MZT0_SACVD</name>
<sequence>MTTLSTPRTKTAEPAGTSEPAKTQSPDSAAQTAPLPLPRGPLSATVVTALRERPDTRPYLPTGAGRADPYGHDLQLTLQICYELHYQGFTDVDPDWEWHPDLLRLRTALEQRFLAALRADVPGGGRDADVESALDDLLVEPVHGEGLTHWLRDKGTWLQMREFLAMRSIYHLKEADPHVWAIPRLRGQAKAALVAVEFDEFGGGRYERMHSRLYADLLEAAELSSDYLGYIEHVPPQVFATVNLMSMFGLHRNLRGALVGHFAAAEITTAPSAHRMVQALDRMNAPEACRFFYTEHVEADAVHEQVLRREVIGDLLTREPRLAADVVFGIQATELLESRLAEHALKHWRKGRSALRRPLNET</sequence>
<dbReference type="Proteomes" id="UP000000841">
    <property type="component" value="Chromosome"/>
</dbReference>
<dbReference type="KEGG" id="svi:Svir_11420"/>
<dbReference type="SUPFAM" id="SSF48613">
    <property type="entry name" value="Heme oxygenase-like"/>
    <property type="match status" value="1"/>
</dbReference>
<dbReference type="STRING" id="471857.Svir_11420"/>
<reference evidence="2 3" key="1">
    <citation type="journal article" date="2009" name="Stand. Genomic Sci.">
        <title>Complete genome sequence of Saccharomonospora viridis type strain (P101).</title>
        <authorList>
            <person name="Pati A."/>
            <person name="Sikorski J."/>
            <person name="Nolan M."/>
            <person name="Lapidus A."/>
            <person name="Copeland A."/>
            <person name="Glavina Del Rio T."/>
            <person name="Lucas S."/>
            <person name="Chen F."/>
            <person name="Tice H."/>
            <person name="Pitluck S."/>
            <person name="Cheng J.F."/>
            <person name="Chertkov O."/>
            <person name="Brettin T."/>
            <person name="Han C."/>
            <person name="Detter J.C."/>
            <person name="Kuske C."/>
            <person name="Bruce D."/>
            <person name="Goodwin L."/>
            <person name="Chain P."/>
            <person name="D'haeseleer P."/>
            <person name="Chen A."/>
            <person name="Palaniappan K."/>
            <person name="Ivanova N."/>
            <person name="Mavromatis K."/>
            <person name="Mikhailova N."/>
            <person name="Rohde M."/>
            <person name="Tindall B.J."/>
            <person name="Goker M."/>
            <person name="Bristow J."/>
            <person name="Eisen J.A."/>
            <person name="Markowitz V."/>
            <person name="Hugenholtz P."/>
            <person name="Kyrpides N.C."/>
            <person name="Klenk H.P."/>
        </authorList>
    </citation>
    <scope>NUCLEOTIDE SEQUENCE [LARGE SCALE GENOMIC DNA]</scope>
    <source>
        <strain evidence="3">ATCC 15386 / DSM 43017 / JCM 3036 / NBRC 12207 / P101</strain>
    </source>
</reference>
<dbReference type="eggNOG" id="ENOG502Z8NQ">
    <property type="taxonomic scope" value="Bacteria"/>
</dbReference>
<dbReference type="EMBL" id="CP001683">
    <property type="protein sequence ID" value="ACU96198.1"/>
    <property type="molecule type" value="Genomic_DNA"/>
</dbReference>
<dbReference type="Gene3D" id="1.20.910.10">
    <property type="entry name" value="Heme oxygenase-like"/>
    <property type="match status" value="1"/>
</dbReference>
<evidence type="ECO:0000313" key="3">
    <source>
        <dbReference type="Proteomes" id="UP000000841"/>
    </source>
</evidence>
<dbReference type="InterPro" id="IPR016084">
    <property type="entry name" value="Haem_Oase-like_multi-hlx"/>
</dbReference>
<keyword evidence="3" id="KW-1185">Reference proteome</keyword>
<feature type="region of interest" description="Disordered" evidence="1">
    <location>
        <begin position="1"/>
        <end position="42"/>
    </location>
</feature>
<evidence type="ECO:0008006" key="4">
    <source>
        <dbReference type="Google" id="ProtNLM"/>
    </source>
</evidence>
<dbReference type="AlphaFoldDB" id="C7MZT0"/>
<evidence type="ECO:0000256" key="1">
    <source>
        <dbReference type="SAM" id="MobiDB-lite"/>
    </source>
</evidence>
<gene>
    <name evidence="2" type="ordered locus">Svir_11420</name>
</gene>
<organism evidence="2 3">
    <name type="scientific">Saccharomonospora viridis (strain ATCC 15386 / DSM 43017 / JCM 3036 / CCUG 5913 / NBRC 12207 / NCIMB 9602 / P101)</name>
    <name type="common">Thermoactinomyces viridis</name>
    <dbReference type="NCBI Taxonomy" id="471857"/>
    <lineage>
        <taxon>Bacteria</taxon>
        <taxon>Bacillati</taxon>
        <taxon>Actinomycetota</taxon>
        <taxon>Actinomycetes</taxon>
        <taxon>Pseudonocardiales</taxon>
        <taxon>Pseudonocardiaceae</taxon>
        <taxon>Saccharomonospora</taxon>
    </lineage>
</organism>
<feature type="compositionally biased region" description="Polar residues" evidence="1">
    <location>
        <begin position="20"/>
        <end position="31"/>
    </location>
</feature>
<proteinExistence type="predicted"/>